<organism evidence="1 2">
    <name type="scientific">Flavivirga amylovorans</name>
    <dbReference type="NCBI Taxonomy" id="870486"/>
    <lineage>
        <taxon>Bacteria</taxon>
        <taxon>Pseudomonadati</taxon>
        <taxon>Bacteroidota</taxon>
        <taxon>Flavobacteriia</taxon>
        <taxon>Flavobacteriales</taxon>
        <taxon>Flavobacteriaceae</taxon>
        <taxon>Flavivirga</taxon>
    </lineage>
</organism>
<dbReference type="RefSeq" id="WP_303280813.1">
    <property type="nucleotide sequence ID" value="NZ_BAABCZ010000016.1"/>
</dbReference>
<comment type="caution">
    <text evidence="1">The sequence shown here is derived from an EMBL/GenBank/DDBJ whole genome shotgun (WGS) entry which is preliminary data.</text>
</comment>
<keyword evidence="2" id="KW-1185">Reference proteome</keyword>
<reference evidence="1" key="1">
    <citation type="submission" date="2023-07" db="EMBL/GenBank/DDBJ databases">
        <title>Two novel species in the genus Flavivirga.</title>
        <authorList>
            <person name="Kwon K."/>
        </authorList>
    </citation>
    <scope>NUCLEOTIDE SEQUENCE</scope>
    <source>
        <strain evidence="1">KACC 14157</strain>
    </source>
</reference>
<sequence>MIKRKIIRIKLVGDYYTYGLIIDKTFMTFFDFITNDKNFDYKSVIYKPILFTNAVNYKKAMKTNEWEVMGLIEIEESLLDKRPYYIQDVIDNNKFRIALPPDYINVIPATKKDCTGLEIMGVYYPEHVLDRLNHHFFDTKLKWMSSLPFWLIDKLNDEKISEN</sequence>
<name>A0ABT8WXA6_9FLAO</name>
<proteinExistence type="predicted"/>
<gene>
    <name evidence="1" type="ORF">Q4Q39_02650</name>
</gene>
<protein>
    <submittedName>
        <fullName evidence="1">Imm26 family immunity protein</fullName>
    </submittedName>
</protein>
<dbReference type="InterPro" id="IPR029278">
    <property type="entry name" value="Imm26"/>
</dbReference>
<evidence type="ECO:0000313" key="2">
    <source>
        <dbReference type="Proteomes" id="UP001176891"/>
    </source>
</evidence>
<accession>A0ABT8WXA6</accession>
<dbReference type="Proteomes" id="UP001176891">
    <property type="component" value="Unassembled WGS sequence"/>
</dbReference>
<dbReference type="Pfam" id="PF15428">
    <property type="entry name" value="Imm26"/>
    <property type="match status" value="1"/>
</dbReference>
<dbReference type="EMBL" id="JAUOEM010000001">
    <property type="protein sequence ID" value="MDO5986293.1"/>
    <property type="molecule type" value="Genomic_DNA"/>
</dbReference>
<evidence type="ECO:0000313" key="1">
    <source>
        <dbReference type="EMBL" id="MDO5986293.1"/>
    </source>
</evidence>